<feature type="compositionally biased region" description="Polar residues" evidence="8">
    <location>
        <begin position="143"/>
        <end position="154"/>
    </location>
</feature>
<protein>
    <recommendedName>
        <fullName evidence="9">C2H2-type domain-containing protein</fullName>
    </recommendedName>
</protein>
<dbReference type="SMART" id="SM00355">
    <property type="entry name" value="ZnF_C2H2"/>
    <property type="match status" value="2"/>
</dbReference>
<keyword evidence="6" id="KW-0539">Nucleus</keyword>
<evidence type="ECO:0000256" key="5">
    <source>
        <dbReference type="ARBA" id="ARBA00022833"/>
    </source>
</evidence>
<dbReference type="EMBL" id="JAPQKO010000004">
    <property type="protein sequence ID" value="KAJ5165762.1"/>
    <property type="molecule type" value="Genomic_DNA"/>
</dbReference>
<feature type="compositionally biased region" description="Low complexity" evidence="8">
    <location>
        <begin position="132"/>
        <end position="142"/>
    </location>
</feature>
<evidence type="ECO:0000256" key="1">
    <source>
        <dbReference type="ARBA" id="ARBA00004123"/>
    </source>
</evidence>
<dbReference type="GO" id="GO:0000785">
    <property type="term" value="C:chromatin"/>
    <property type="evidence" value="ECO:0007669"/>
    <property type="project" value="TreeGrafter"/>
</dbReference>
<evidence type="ECO:0000313" key="10">
    <source>
        <dbReference type="EMBL" id="KAJ5165762.1"/>
    </source>
</evidence>
<keyword evidence="3" id="KW-0677">Repeat</keyword>
<dbReference type="PANTHER" id="PTHR40626:SF30">
    <property type="entry name" value="FINGER DOMAIN PROTEIN, PUTATIVE (AFU_ORTHOLOGUE AFUA_4G13600)-RELATED"/>
    <property type="match status" value="1"/>
</dbReference>
<evidence type="ECO:0000256" key="4">
    <source>
        <dbReference type="ARBA" id="ARBA00022771"/>
    </source>
</evidence>
<dbReference type="Proteomes" id="UP001146351">
    <property type="component" value="Unassembled WGS sequence"/>
</dbReference>
<dbReference type="PANTHER" id="PTHR40626">
    <property type="entry name" value="MIP31509P"/>
    <property type="match status" value="1"/>
</dbReference>
<dbReference type="InterPro" id="IPR013087">
    <property type="entry name" value="Znf_C2H2_type"/>
</dbReference>
<name>A0A9W9LLS4_9EURO</name>
<dbReference type="AlphaFoldDB" id="A0A9W9LLS4"/>
<dbReference type="OrthoDB" id="6077919at2759"/>
<dbReference type="PROSITE" id="PS00028">
    <property type="entry name" value="ZINC_FINGER_C2H2_1"/>
    <property type="match status" value="2"/>
</dbReference>
<dbReference type="PROSITE" id="PS50157">
    <property type="entry name" value="ZINC_FINGER_C2H2_2"/>
    <property type="match status" value="2"/>
</dbReference>
<organism evidence="10 11">
    <name type="scientific">Penicillium capsulatum</name>
    <dbReference type="NCBI Taxonomy" id="69766"/>
    <lineage>
        <taxon>Eukaryota</taxon>
        <taxon>Fungi</taxon>
        <taxon>Dikarya</taxon>
        <taxon>Ascomycota</taxon>
        <taxon>Pezizomycotina</taxon>
        <taxon>Eurotiomycetes</taxon>
        <taxon>Eurotiomycetidae</taxon>
        <taxon>Eurotiales</taxon>
        <taxon>Aspergillaceae</taxon>
        <taxon>Penicillium</taxon>
    </lineage>
</organism>
<dbReference type="InterPro" id="IPR051059">
    <property type="entry name" value="VerF-like"/>
</dbReference>
<feature type="region of interest" description="Disordered" evidence="8">
    <location>
        <begin position="32"/>
        <end position="67"/>
    </location>
</feature>
<keyword evidence="5" id="KW-0862">Zinc</keyword>
<dbReference type="GO" id="GO:0000981">
    <property type="term" value="F:DNA-binding transcription factor activity, RNA polymerase II-specific"/>
    <property type="evidence" value="ECO:0007669"/>
    <property type="project" value="InterPro"/>
</dbReference>
<proteinExistence type="predicted"/>
<dbReference type="Gene3D" id="3.30.160.60">
    <property type="entry name" value="Classic Zinc Finger"/>
    <property type="match status" value="2"/>
</dbReference>
<evidence type="ECO:0000256" key="6">
    <source>
        <dbReference type="ARBA" id="ARBA00023242"/>
    </source>
</evidence>
<evidence type="ECO:0000259" key="9">
    <source>
        <dbReference type="PROSITE" id="PS50157"/>
    </source>
</evidence>
<gene>
    <name evidence="10" type="ORF">N7492_006058</name>
</gene>
<evidence type="ECO:0000256" key="8">
    <source>
        <dbReference type="SAM" id="MobiDB-lite"/>
    </source>
</evidence>
<keyword evidence="11" id="KW-1185">Reference proteome</keyword>
<reference evidence="10" key="2">
    <citation type="journal article" date="2023" name="IMA Fungus">
        <title>Comparative genomic study of the Penicillium genus elucidates a diverse pangenome and 15 lateral gene transfer events.</title>
        <authorList>
            <person name="Petersen C."/>
            <person name="Sorensen T."/>
            <person name="Nielsen M.R."/>
            <person name="Sondergaard T.E."/>
            <person name="Sorensen J.L."/>
            <person name="Fitzpatrick D.A."/>
            <person name="Frisvad J.C."/>
            <person name="Nielsen K.L."/>
        </authorList>
    </citation>
    <scope>NUCLEOTIDE SEQUENCE</scope>
    <source>
        <strain evidence="10">IBT 21917</strain>
    </source>
</reference>
<dbReference type="GO" id="GO:0005634">
    <property type="term" value="C:nucleus"/>
    <property type="evidence" value="ECO:0007669"/>
    <property type="project" value="UniProtKB-SubCell"/>
</dbReference>
<dbReference type="GO" id="GO:0008270">
    <property type="term" value="F:zinc ion binding"/>
    <property type="evidence" value="ECO:0007669"/>
    <property type="project" value="UniProtKB-KW"/>
</dbReference>
<feature type="domain" description="C2H2-type" evidence="9">
    <location>
        <begin position="69"/>
        <end position="98"/>
    </location>
</feature>
<feature type="compositionally biased region" description="Low complexity" evidence="8">
    <location>
        <begin position="162"/>
        <end position="174"/>
    </location>
</feature>
<evidence type="ECO:0000256" key="3">
    <source>
        <dbReference type="ARBA" id="ARBA00022737"/>
    </source>
</evidence>
<dbReference type="GO" id="GO:0000978">
    <property type="term" value="F:RNA polymerase II cis-regulatory region sequence-specific DNA binding"/>
    <property type="evidence" value="ECO:0007669"/>
    <property type="project" value="InterPro"/>
</dbReference>
<comment type="caution">
    <text evidence="10">The sequence shown here is derived from an EMBL/GenBank/DDBJ whole genome shotgun (WGS) entry which is preliminary data.</text>
</comment>
<dbReference type="InterPro" id="IPR036236">
    <property type="entry name" value="Znf_C2H2_sf"/>
</dbReference>
<keyword evidence="4 7" id="KW-0863">Zinc-finger</keyword>
<feature type="region of interest" description="Disordered" evidence="8">
    <location>
        <begin position="121"/>
        <end position="176"/>
    </location>
</feature>
<feature type="domain" description="C2H2-type" evidence="9">
    <location>
        <begin position="99"/>
        <end position="128"/>
    </location>
</feature>
<evidence type="ECO:0000256" key="7">
    <source>
        <dbReference type="PROSITE-ProRule" id="PRU00042"/>
    </source>
</evidence>
<keyword evidence="2" id="KW-0479">Metal-binding</keyword>
<comment type="subcellular location">
    <subcellularLocation>
        <location evidence="1">Nucleus</location>
    </subcellularLocation>
</comment>
<evidence type="ECO:0000313" key="11">
    <source>
        <dbReference type="Proteomes" id="UP001146351"/>
    </source>
</evidence>
<sequence>MSFPVPYVASMPPYMESQYIHSVPGSLMDGVSAEQISRSSPPQVHVPPSPTSSAGDGRISKARKGKRVHACEFPGCPKIFTRAEHRRRHELSHKAKKTYICTHEGCEKAFHRSDYLTQHMARHESGSPKQKSPSVRSNSTSSPAAVSQAFSSRSPVLPGFHTPGTSPSAGTTSSVEHPAMNWQSQSSNQLYNYQAPMSANAVSSVQMLSPQSAPSPMTPAFDAAIDQYLRSVLRPEAFLPAHQSQEAIDGSYWGSNIDPNLPPVNPAYQQHSSYQWTTTAEDLASSIPAIHHIMDNAPRPDHDS</sequence>
<accession>A0A9W9LLS4</accession>
<dbReference type="Pfam" id="PF00096">
    <property type="entry name" value="zf-C2H2"/>
    <property type="match status" value="1"/>
</dbReference>
<evidence type="ECO:0000256" key="2">
    <source>
        <dbReference type="ARBA" id="ARBA00022723"/>
    </source>
</evidence>
<dbReference type="SUPFAM" id="SSF57667">
    <property type="entry name" value="beta-beta-alpha zinc fingers"/>
    <property type="match status" value="1"/>
</dbReference>
<reference evidence="10" key="1">
    <citation type="submission" date="2022-11" db="EMBL/GenBank/DDBJ databases">
        <authorList>
            <person name="Petersen C."/>
        </authorList>
    </citation>
    <scope>NUCLEOTIDE SEQUENCE</scope>
    <source>
        <strain evidence="10">IBT 21917</strain>
    </source>
</reference>